<keyword evidence="3" id="KW-1185">Reference proteome</keyword>
<sequence>MLVAKILLGVAALNLLFLAFEVAINVLRLYFG</sequence>
<accession>A0A1G8MAR5</accession>
<organism evidence="2 3">
    <name type="scientific">Mesorhizobium muleiense</name>
    <dbReference type="NCBI Taxonomy" id="1004279"/>
    <lineage>
        <taxon>Bacteria</taxon>
        <taxon>Pseudomonadati</taxon>
        <taxon>Pseudomonadota</taxon>
        <taxon>Alphaproteobacteria</taxon>
        <taxon>Hyphomicrobiales</taxon>
        <taxon>Phyllobacteriaceae</taxon>
        <taxon>Mesorhizobium</taxon>
    </lineage>
</organism>
<keyword evidence="1" id="KW-0812">Transmembrane</keyword>
<reference evidence="3" key="1">
    <citation type="submission" date="2016-10" db="EMBL/GenBank/DDBJ databases">
        <authorList>
            <person name="Varghese N."/>
            <person name="Submissions S."/>
        </authorList>
    </citation>
    <scope>NUCLEOTIDE SEQUENCE [LARGE SCALE GENOMIC DNA]</scope>
    <source>
        <strain evidence="3">CGMCC 1.11022</strain>
    </source>
</reference>
<evidence type="ECO:0000313" key="3">
    <source>
        <dbReference type="Proteomes" id="UP000198894"/>
    </source>
</evidence>
<evidence type="ECO:0000313" key="2">
    <source>
        <dbReference type="EMBL" id="SDI65002.1"/>
    </source>
</evidence>
<protein>
    <submittedName>
        <fullName evidence="2">Uncharacterized protein</fullName>
    </submittedName>
</protein>
<proteinExistence type="predicted"/>
<dbReference type="EMBL" id="FNEE01000002">
    <property type="protein sequence ID" value="SDI65002.1"/>
    <property type="molecule type" value="Genomic_DNA"/>
</dbReference>
<dbReference type="Proteomes" id="UP000198894">
    <property type="component" value="Unassembled WGS sequence"/>
</dbReference>
<dbReference type="AlphaFoldDB" id="A0A1G8MAR5"/>
<evidence type="ECO:0000256" key="1">
    <source>
        <dbReference type="SAM" id="Phobius"/>
    </source>
</evidence>
<name>A0A1G8MAR5_9HYPH</name>
<gene>
    <name evidence="2" type="ORF">SAMN05428953_102504</name>
</gene>
<feature type="transmembrane region" description="Helical" evidence="1">
    <location>
        <begin position="6"/>
        <end position="31"/>
    </location>
</feature>
<keyword evidence="1" id="KW-0472">Membrane</keyword>
<keyword evidence="1" id="KW-1133">Transmembrane helix</keyword>